<dbReference type="PANTHER" id="PTHR23235">
    <property type="entry name" value="KRUEPPEL-LIKE TRANSCRIPTION FACTOR"/>
    <property type="match status" value="1"/>
</dbReference>
<dbReference type="FunFam" id="3.30.160.60:FF:000478">
    <property type="entry name" value="Zinc finger protein 133"/>
    <property type="match status" value="1"/>
</dbReference>
<dbReference type="FunFam" id="3.30.160.60:FF:001954">
    <property type="entry name" value="Zinc finger protein 787"/>
    <property type="match status" value="1"/>
</dbReference>
<evidence type="ECO:0000256" key="8">
    <source>
        <dbReference type="ARBA" id="ARBA00023242"/>
    </source>
</evidence>
<feature type="domain" description="C2H2-type" evidence="11">
    <location>
        <begin position="284"/>
        <end position="311"/>
    </location>
</feature>
<feature type="compositionally biased region" description="Basic and acidic residues" evidence="10">
    <location>
        <begin position="1"/>
        <end position="13"/>
    </location>
</feature>
<comment type="subcellular location">
    <subcellularLocation>
        <location evidence="1">Nucleus</location>
    </subcellularLocation>
</comment>
<dbReference type="Proteomes" id="UP000694388">
    <property type="component" value="Unplaced"/>
</dbReference>
<dbReference type="GO" id="GO:0000978">
    <property type="term" value="F:RNA polymerase II cis-regulatory region sequence-specific DNA binding"/>
    <property type="evidence" value="ECO:0007669"/>
    <property type="project" value="TreeGrafter"/>
</dbReference>
<dbReference type="AlphaFoldDB" id="A0A8C4X1G0"/>
<evidence type="ECO:0000256" key="4">
    <source>
        <dbReference type="ARBA" id="ARBA00022737"/>
    </source>
</evidence>
<keyword evidence="6" id="KW-0862">Zinc</keyword>
<evidence type="ECO:0000256" key="6">
    <source>
        <dbReference type="ARBA" id="ARBA00022833"/>
    </source>
</evidence>
<keyword evidence="4" id="KW-0677">Repeat</keyword>
<organism evidence="12 13">
    <name type="scientific">Eptatretus burgeri</name>
    <name type="common">Inshore hagfish</name>
    <dbReference type="NCBI Taxonomy" id="7764"/>
    <lineage>
        <taxon>Eukaryota</taxon>
        <taxon>Metazoa</taxon>
        <taxon>Chordata</taxon>
        <taxon>Craniata</taxon>
        <taxon>Vertebrata</taxon>
        <taxon>Cyclostomata</taxon>
        <taxon>Myxini</taxon>
        <taxon>Myxiniformes</taxon>
        <taxon>Myxinidae</taxon>
        <taxon>Eptatretinae</taxon>
        <taxon>Eptatretus</taxon>
    </lineage>
</organism>
<protein>
    <recommendedName>
        <fullName evidence="11">C2H2-type domain-containing protein</fullName>
    </recommendedName>
</protein>
<dbReference type="GO" id="GO:0005634">
    <property type="term" value="C:nucleus"/>
    <property type="evidence" value="ECO:0007669"/>
    <property type="project" value="UniProtKB-SubCell"/>
</dbReference>
<dbReference type="InterPro" id="IPR036236">
    <property type="entry name" value="Znf_C2H2_sf"/>
</dbReference>
<feature type="domain" description="C2H2-type" evidence="11">
    <location>
        <begin position="368"/>
        <end position="395"/>
    </location>
</feature>
<comment type="similarity">
    <text evidence="2">Belongs to the krueppel C2H2-type zinc-finger protein family.</text>
</comment>
<evidence type="ECO:0000313" key="12">
    <source>
        <dbReference type="Ensembl" id="ENSEBUP00000026453.1"/>
    </source>
</evidence>
<dbReference type="GeneTree" id="ENSGT01150000286934"/>
<keyword evidence="8" id="KW-0539">Nucleus</keyword>
<evidence type="ECO:0000256" key="2">
    <source>
        <dbReference type="ARBA" id="ARBA00006991"/>
    </source>
</evidence>
<dbReference type="GO" id="GO:0008270">
    <property type="term" value="F:zinc ion binding"/>
    <property type="evidence" value="ECO:0007669"/>
    <property type="project" value="UniProtKB-KW"/>
</dbReference>
<feature type="domain" description="C2H2-type" evidence="11">
    <location>
        <begin position="396"/>
        <end position="423"/>
    </location>
</feature>
<evidence type="ECO:0000256" key="10">
    <source>
        <dbReference type="SAM" id="MobiDB-lite"/>
    </source>
</evidence>
<evidence type="ECO:0000256" key="9">
    <source>
        <dbReference type="PROSITE-ProRule" id="PRU00042"/>
    </source>
</evidence>
<accession>A0A8C4X1G0</accession>
<keyword evidence="5 9" id="KW-0863">Zinc-finger</keyword>
<feature type="region of interest" description="Disordered" evidence="10">
    <location>
        <begin position="1"/>
        <end position="40"/>
    </location>
</feature>
<feature type="domain" description="C2H2-type" evidence="11">
    <location>
        <begin position="452"/>
        <end position="479"/>
    </location>
</feature>
<evidence type="ECO:0000256" key="5">
    <source>
        <dbReference type="ARBA" id="ARBA00022771"/>
    </source>
</evidence>
<dbReference type="FunFam" id="3.30.160.60:FF:000446">
    <property type="entry name" value="Zinc finger protein"/>
    <property type="match status" value="1"/>
</dbReference>
<evidence type="ECO:0000259" key="11">
    <source>
        <dbReference type="PROSITE" id="PS50157"/>
    </source>
</evidence>
<dbReference type="PROSITE" id="PS50157">
    <property type="entry name" value="ZINC_FINGER_C2H2_2"/>
    <property type="match status" value="9"/>
</dbReference>
<dbReference type="SMART" id="SM00355">
    <property type="entry name" value="ZnF_C2H2"/>
    <property type="match status" value="9"/>
</dbReference>
<proteinExistence type="inferred from homology"/>
<evidence type="ECO:0000256" key="3">
    <source>
        <dbReference type="ARBA" id="ARBA00022723"/>
    </source>
</evidence>
<evidence type="ECO:0000313" key="13">
    <source>
        <dbReference type="Proteomes" id="UP000694388"/>
    </source>
</evidence>
<dbReference type="Gene3D" id="3.30.160.60">
    <property type="entry name" value="Classic Zinc Finger"/>
    <property type="match status" value="8"/>
</dbReference>
<keyword evidence="7" id="KW-0238">DNA-binding</keyword>
<feature type="domain" description="C2H2-type" evidence="11">
    <location>
        <begin position="480"/>
        <end position="507"/>
    </location>
</feature>
<dbReference type="FunFam" id="3.30.160.60:FF:000624">
    <property type="entry name" value="zinc finger protein 697"/>
    <property type="match status" value="1"/>
</dbReference>
<feature type="domain" description="C2H2-type" evidence="11">
    <location>
        <begin position="340"/>
        <end position="367"/>
    </location>
</feature>
<reference evidence="12" key="1">
    <citation type="submission" date="2025-08" db="UniProtKB">
        <authorList>
            <consortium name="Ensembl"/>
        </authorList>
    </citation>
    <scope>IDENTIFICATION</scope>
</reference>
<evidence type="ECO:0000256" key="1">
    <source>
        <dbReference type="ARBA" id="ARBA00004123"/>
    </source>
</evidence>
<keyword evidence="3" id="KW-0479">Metal-binding</keyword>
<feature type="domain" description="C2H2-type" evidence="11">
    <location>
        <begin position="253"/>
        <end position="275"/>
    </location>
</feature>
<keyword evidence="13" id="KW-1185">Reference proteome</keyword>
<dbReference type="PROSITE" id="PS00028">
    <property type="entry name" value="ZINC_FINGER_C2H2_1"/>
    <property type="match status" value="8"/>
</dbReference>
<feature type="domain" description="C2H2-type" evidence="11">
    <location>
        <begin position="312"/>
        <end position="339"/>
    </location>
</feature>
<dbReference type="PANTHER" id="PTHR23235:SF142">
    <property type="entry name" value="ZINC FINGER PROTEIN 384"/>
    <property type="match status" value="1"/>
</dbReference>
<feature type="domain" description="C2H2-type" evidence="11">
    <location>
        <begin position="424"/>
        <end position="451"/>
    </location>
</feature>
<reference evidence="12" key="2">
    <citation type="submission" date="2025-09" db="UniProtKB">
        <authorList>
            <consortium name="Ensembl"/>
        </authorList>
    </citation>
    <scope>IDENTIFICATION</scope>
</reference>
<dbReference type="InterPro" id="IPR013087">
    <property type="entry name" value="Znf_C2H2_type"/>
</dbReference>
<dbReference type="SUPFAM" id="SSF57667">
    <property type="entry name" value="beta-beta-alpha zinc fingers"/>
    <property type="match status" value="6"/>
</dbReference>
<dbReference type="Pfam" id="PF00096">
    <property type="entry name" value="zf-C2H2"/>
    <property type="match status" value="8"/>
</dbReference>
<name>A0A8C4X1G0_EPTBU</name>
<dbReference type="FunFam" id="3.30.160.60:FF:000358">
    <property type="entry name" value="zinc finger protein 24"/>
    <property type="match status" value="3"/>
</dbReference>
<evidence type="ECO:0000256" key="7">
    <source>
        <dbReference type="ARBA" id="ARBA00023125"/>
    </source>
</evidence>
<dbReference type="Ensembl" id="ENSEBUT00000027029.1">
    <property type="protein sequence ID" value="ENSEBUP00000026453.1"/>
    <property type="gene ID" value="ENSEBUG00000016287.1"/>
</dbReference>
<dbReference type="GO" id="GO:0000981">
    <property type="term" value="F:DNA-binding transcription factor activity, RNA polymerase II-specific"/>
    <property type="evidence" value="ECO:0007669"/>
    <property type="project" value="TreeGrafter"/>
</dbReference>
<sequence length="510" mass="57790">MKGDVTNNDDKPIRGNTVVPGDAADLGPSVGEHEGEDSVPDYIVRVKVESDLVDDLSSQSKDFNQKVKVDPELIECLIKGEAHPVKTENFQNNFLQISQNDLSKEHIKQEACDSSPRELSNAGPLIQDLIVKVKVESEFVDNVSSQVKERPRRMCVTLAKQKSTSSTKSKKIFGKICKEGKEVETVDGQVDSFSHRVSKRKLHKATKKSDTRKEVKQLHISKPGSSTACTLITQEKPRQQQLHAGISGIFRRFPCSRCSRSFTSESVLQRHEQRHRAVSIDPKYKCTHCPYGTDVKTCYTRHTRTHTGEKPYKCSVCDKSFTAASTFKTHMRIHTLEKPYTCSMCDKSFIRASSLKSHTQTHTGERPYKCSVCSKSFGQASCLKTHTRIHTGERPYKCSMCDESFIWASTLKTHMKIHIQEKLFKCSQCDKSFTLASNLKRHTRSHTGEKPYNCSVCNKSFIWASNLQRHMRIHTLEKPYTCSVCGKSFIWASQLKRHTNIHILETLGRG</sequence>